<dbReference type="GO" id="GO:0003723">
    <property type="term" value="F:RNA binding"/>
    <property type="evidence" value="ECO:0007669"/>
    <property type="project" value="UniProtKB-KW"/>
</dbReference>
<feature type="domain" description="G-patch" evidence="4">
    <location>
        <begin position="115"/>
        <end position="161"/>
    </location>
</feature>
<dbReference type="InterPro" id="IPR000467">
    <property type="entry name" value="G_patch_dom"/>
</dbReference>
<dbReference type="GO" id="GO:0000398">
    <property type="term" value="P:mRNA splicing, via spliceosome"/>
    <property type="evidence" value="ECO:0007669"/>
    <property type="project" value="TreeGrafter"/>
</dbReference>
<comment type="caution">
    <text evidence="5">The sequence shown here is derived from an EMBL/GenBank/DDBJ whole genome shotgun (WGS) entry which is preliminary data.</text>
</comment>
<evidence type="ECO:0000256" key="1">
    <source>
        <dbReference type="ARBA" id="ARBA00004123"/>
    </source>
</evidence>
<protein>
    <recommendedName>
        <fullName evidence="4">G-patch domain-containing protein</fullName>
    </recommendedName>
</protein>
<name>A0AA39IHZ3_9BILA</name>
<sequence length="267" mass="30003">MISSCVGISECGEIDITVHMNETLLERFAVEKKLSLEISLRCGEELAPAAPAPEYSSSSHFEPPTPRLQYRDHARERRQQFGLDPGFQADETEAPVDSASAEAHAAMKPVTPMNSTNIGSKVLENHGWIEDEDFGKSVQEIMNPMEEERRIQGADLATAESEMHGNSSMKRKEQMRVAMIKPVEVLDYNRDYSSYGVLPPNGPDNGINHNLQWGWAGYGMTDEQIAEIERKNEESRARVALKIKNGEFVFFALSLYPTKYFLPECTE</sequence>
<evidence type="ECO:0000256" key="3">
    <source>
        <dbReference type="ARBA" id="ARBA00023242"/>
    </source>
</evidence>
<dbReference type="GO" id="GO:0005634">
    <property type="term" value="C:nucleus"/>
    <property type="evidence" value="ECO:0007669"/>
    <property type="project" value="UniProtKB-SubCell"/>
</dbReference>
<evidence type="ECO:0000256" key="2">
    <source>
        <dbReference type="ARBA" id="ARBA00022884"/>
    </source>
</evidence>
<dbReference type="Proteomes" id="UP001175271">
    <property type="component" value="Unassembled WGS sequence"/>
</dbReference>
<gene>
    <name evidence="5" type="ORF">QR680_008410</name>
</gene>
<dbReference type="AlphaFoldDB" id="A0AA39IHZ3"/>
<evidence type="ECO:0000259" key="4">
    <source>
        <dbReference type="PROSITE" id="PS50174"/>
    </source>
</evidence>
<dbReference type="EMBL" id="JAUCMV010000001">
    <property type="protein sequence ID" value="KAK0423926.1"/>
    <property type="molecule type" value="Genomic_DNA"/>
</dbReference>
<organism evidence="5 6">
    <name type="scientific">Steinernema hermaphroditum</name>
    <dbReference type="NCBI Taxonomy" id="289476"/>
    <lineage>
        <taxon>Eukaryota</taxon>
        <taxon>Metazoa</taxon>
        <taxon>Ecdysozoa</taxon>
        <taxon>Nematoda</taxon>
        <taxon>Chromadorea</taxon>
        <taxon>Rhabditida</taxon>
        <taxon>Tylenchina</taxon>
        <taxon>Panagrolaimomorpha</taxon>
        <taxon>Strongyloidoidea</taxon>
        <taxon>Steinernematidae</taxon>
        <taxon>Steinernema</taxon>
    </lineage>
</organism>
<dbReference type="PROSITE" id="PS50174">
    <property type="entry name" value="G_PATCH"/>
    <property type="match status" value="1"/>
</dbReference>
<comment type="subcellular location">
    <subcellularLocation>
        <location evidence="1">Nucleus</location>
    </subcellularLocation>
</comment>
<keyword evidence="2" id="KW-0694">RNA-binding</keyword>
<dbReference type="PANTHER" id="PTHR13948">
    <property type="entry name" value="RNA-BINDING PROTEIN"/>
    <property type="match status" value="1"/>
</dbReference>
<reference evidence="5" key="1">
    <citation type="submission" date="2023-06" db="EMBL/GenBank/DDBJ databases">
        <title>Genomic analysis of the entomopathogenic nematode Steinernema hermaphroditum.</title>
        <authorList>
            <person name="Schwarz E.M."/>
            <person name="Heppert J.K."/>
            <person name="Baniya A."/>
            <person name="Schwartz H.T."/>
            <person name="Tan C.-H."/>
            <person name="Antoshechkin I."/>
            <person name="Sternberg P.W."/>
            <person name="Goodrich-Blair H."/>
            <person name="Dillman A.R."/>
        </authorList>
    </citation>
    <scope>NUCLEOTIDE SEQUENCE</scope>
    <source>
        <strain evidence="5">PS9179</strain>
        <tissue evidence="5">Whole animal</tissue>
    </source>
</reference>
<proteinExistence type="predicted"/>
<keyword evidence="3" id="KW-0539">Nucleus</keyword>
<accession>A0AA39IHZ3</accession>
<evidence type="ECO:0000313" key="6">
    <source>
        <dbReference type="Proteomes" id="UP001175271"/>
    </source>
</evidence>
<keyword evidence="6" id="KW-1185">Reference proteome</keyword>
<evidence type="ECO:0000313" key="5">
    <source>
        <dbReference type="EMBL" id="KAK0423926.1"/>
    </source>
</evidence>
<dbReference type="PANTHER" id="PTHR13948:SF3">
    <property type="entry name" value="FI21118P1"/>
    <property type="match status" value="1"/>
</dbReference>